<dbReference type="AlphaFoldDB" id="A0A8S9ICY8"/>
<proteinExistence type="predicted"/>
<evidence type="ECO:0000313" key="2">
    <source>
        <dbReference type="Proteomes" id="UP000712281"/>
    </source>
</evidence>
<gene>
    <name evidence="1" type="ORF">F2Q68_00024333</name>
</gene>
<accession>A0A8S9ICY8</accession>
<comment type="caution">
    <text evidence="1">The sequence shown here is derived from an EMBL/GenBank/DDBJ whole genome shotgun (WGS) entry which is preliminary data.</text>
</comment>
<evidence type="ECO:0000313" key="1">
    <source>
        <dbReference type="EMBL" id="KAF2567403.1"/>
    </source>
</evidence>
<name>A0A8S9ICY8_BRACR</name>
<organism evidence="1 2">
    <name type="scientific">Brassica cretica</name>
    <name type="common">Mustard</name>
    <dbReference type="NCBI Taxonomy" id="69181"/>
    <lineage>
        <taxon>Eukaryota</taxon>
        <taxon>Viridiplantae</taxon>
        <taxon>Streptophyta</taxon>
        <taxon>Embryophyta</taxon>
        <taxon>Tracheophyta</taxon>
        <taxon>Spermatophyta</taxon>
        <taxon>Magnoliopsida</taxon>
        <taxon>eudicotyledons</taxon>
        <taxon>Gunneridae</taxon>
        <taxon>Pentapetalae</taxon>
        <taxon>rosids</taxon>
        <taxon>malvids</taxon>
        <taxon>Brassicales</taxon>
        <taxon>Brassicaceae</taxon>
        <taxon>Brassiceae</taxon>
        <taxon>Brassica</taxon>
    </lineage>
</organism>
<dbReference type="EMBL" id="QGKW02001911">
    <property type="protein sequence ID" value="KAF2567403.1"/>
    <property type="molecule type" value="Genomic_DNA"/>
</dbReference>
<reference evidence="1" key="1">
    <citation type="submission" date="2019-12" db="EMBL/GenBank/DDBJ databases">
        <title>Genome sequencing and annotation of Brassica cretica.</title>
        <authorList>
            <person name="Studholme D.J."/>
            <person name="Sarris P.F."/>
        </authorList>
    </citation>
    <scope>NUCLEOTIDE SEQUENCE</scope>
    <source>
        <strain evidence="1">PFS-001/15</strain>
        <tissue evidence="1">Leaf</tissue>
    </source>
</reference>
<dbReference type="Proteomes" id="UP000712281">
    <property type="component" value="Unassembled WGS sequence"/>
</dbReference>
<sequence length="93" mass="9961">MRATLDFHGFSGGFTTVRQFLSCRWSSNEMMQGVGKVGLHMRFCGLRASGGVWRISPSCGGVESLGFKVSSQHRYGSGVNGESVSRTGLASLL</sequence>
<protein>
    <submittedName>
        <fullName evidence="1">Uncharacterized protein</fullName>
    </submittedName>
</protein>